<name>A0AAW1TUB4_9CUCU</name>
<feature type="coiled-coil region" evidence="1">
    <location>
        <begin position="179"/>
        <end position="234"/>
    </location>
</feature>
<proteinExistence type="predicted"/>
<sequence length="705" mass="77581">MGASYLNYADRVRARRTGARLSGPSVSPRELQHEVGALLEFRDLVIETFPSLRTKLSSPAAQSALAAGPALARSEWAPGVRVRRKLGASKKSDAVPDSGFSTETSSKDTHSASSTAMATTSAGTADDTDDELWSLLDVIHRKGTRLKDEVETLQGQLQQQSPPDEDFHRDLFRASADDVRQIRRERDSLMERLAEMEAEVVASRIHTSRLQEDLEHLLSTKHDLEEQLRAVLSERGEVNSRIHDLHLQFVAKNNAAATDKARSAAKNERTVSEVVEDDSARVPDLREVRTSGGEGLAESGETLDEVLGGEIPKVQVTDTRKFSVILSESDPLVLQKHLLSSTIHNEILLKQLEGASRLELNLVDKLDKVREENEELKFQLEDKSIELEGTRARVRLLEQIQRTSTPNHHGGPDVIPTSTIGSSPPSRSEILTNSMKNMSPITMGLQVDHSSSTESAHDQMENSRKSQESARRRPSKIPLKSYTAPKPPGRGKSQHQSAHSARSRSGGSPHRPHSAQSARGAGGAADAGSLRVASLPKSRGASLVTAKDSLTSKLRGSDSLPKLSPGNSLGRATLRKGGPPSAVAKWSNREQQQQQQHQATTQLDKDTSSNQASREKYPYRWSQCSFERRPVDSDFPDSLDQSQRSVTDDSSASRKFQTAETFTWNKKEYYDSIDSDLFSSLYQQNGEDLAECDSLERHVSGVSDK</sequence>
<reference evidence="3 4" key="1">
    <citation type="submission" date="2023-03" db="EMBL/GenBank/DDBJ databases">
        <title>Genome insight into feeding habits of ladybird beetles.</title>
        <authorList>
            <person name="Li H.-S."/>
            <person name="Huang Y.-H."/>
            <person name="Pang H."/>
        </authorList>
    </citation>
    <scope>NUCLEOTIDE SEQUENCE [LARGE SCALE GENOMIC DNA]</scope>
    <source>
        <strain evidence="3">SYSU_2023b</strain>
        <tissue evidence="3">Whole body</tissue>
    </source>
</reference>
<keyword evidence="1" id="KW-0175">Coiled coil</keyword>
<evidence type="ECO:0000256" key="2">
    <source>
        <dbReference type="SAM" id="MobiDB-lite"/>
    </source>
</evidence>
<evidence type="ECO:0000313" key="4">
    <source>
        <dbReference type="Proteomes" id="UP001431783"/>
    </source>
</evidence>
<keyword evidence="4" id="KW-1185">Reference proteome</keyword>
<feature type="region of interest" description="Disordered" evidence="2">
    <location>
        <begin position="87"/>
        <end position="126"/>
    </location>
</feature>
<dbReference type="AlphaFoldDB" id="A0AAW1TUB4"/>
<dbReference type="EMBL" id="JARQZJ010000032">
    <property type="protein sequence ID" value="KAK9875156.1"/>
    <property type="molecule type" value="Genomic_DNA"/>
</dbReference>
<protein>
    <submittedName>
        <fullName evidence="3">Uncharacterized protein</fullName>
    </submittedName>
</protein>
<feature type="region of interest" description="Disordered" evidence="2">
    <location>
        <begin position="401"/>
        <end position="431"/>
    </location>
</feature>
<gene>
    <name evidence="3" type="ORF">WA026_005947</name>
</gene>
<evidence type="ECO:0000313" key="3">
    <source>
        <dbReference type="EMBL" id="KAK9875156.1"/>
    </source>
</evidence>
<evidence type="ECO:0000256" key="1">
    <source>
        <dbReference type="SAM" id="Coils"/>
    </source>
</evidence>
<feature type="compositionally biased region" description="Low complexity" evidence="2">
    <location>
        <begin position="591"/>
        <end position="602"/>
    </location>
</feature>
<feature type="compositionally biased region" description="Polar residues" evidence="2">
    <location>
        <begin position="639"/>
        <end position="657"/>
    </location>
</feature>
<accession>A0AAW1TUB4</accession>
<feature type="compositionally biased region" description="Basic and acidic residues" evidence="2">
    <location>
        <begin position="455"/>
        <end position="471"/>
    </location>
</feature>
<feature type="compositionally biased region" description="Low complexity" evidence="2">
    <location>
        <begin position="494"/>
        <end position="519"/>
    </location>
</feature>
<feature type="region of interest" description="Disordered" evidence="2">
    <location>
        <begin position="447"/>
        <end position="657"/>
    </location>
</feature>
<feature type="compositionally biased region" description="Low complexity" evidence="2">
    <location>
        <begin position="415"/>
        <end position="428"/>
    </location>
</feature>
<feature type="compositionally biased region" description="Basic and acidic residues" evidence="2">
    <location>
        <begin position="603"/>
        <end position="618"/>
    </location>
</feature>
<dbReference type="Proteomes" id="UP001431783">
    <property type="component" value="Unassembled WGS sequence"/>
</dbReference>
<feature type="compositionally biased region" description="Low complexity" evidence="2">
    <location>
        <begin position="111"/>
        <end position="125"/>
    </location>
</feature>
<comment type="caution">
    <text evidence="3">The sequence shown here is derived from an EMBL/GenBank/DDBJ whole genome shotgun (WGS) entry which is preliminary data.</text>
</comment>
<feature type="coiled-coil region" evidence="1">
    <location>
        <begin position="355"/>
        <end position="393"/>
    </location>
</feature>
<organism evidence="3 4">
    <name type="scientific">Henosepilachna vigintioctopunctata</name>
    <dbReference type="NCBI Taxonomy" id="420089"/>
    <lineage>
        <taxon>Eukaryota</taxon>
        <taxon>Metazoa</taxon>
        <taxon>Ecdysozoa</taxon>
        <taxon>Arthropoda</taxon>
        <taxon>Hexapoda</taxon>
        <taxon>Insecta</taxon>
        <taxon>Pterygota</taxon>
        <taxon>Neoptera</taxon>
        <taxon>Endopterygota</taxon>
        <taxon>Coleoptera</taxon>
        <taxon>Polyphaga</taxon>
        <taxon>Cucujiformia</taxon>
        <taxon>Coccinelloidea</taxon>
        <taxon>Coccinellidae</taxon>
        <taxon>Epilachninae</taxon>
        <taxon>Epilachnini</taxon>
        <taxon>Henosepilachna</taxon>
    </lineage>
</organism>